<evidence type="ECO:0000313" key="1">
    <source>
        <dbReference type="EMBL" id="KDR42999.1"/>
    </source>
</evidence>
<evidence type="ECO:0008006" key="3">
    <source>
        <dbReference type="Google" id="ProtNLM"/>
    </source>
</evidence>
<protein>
    <recommendedName>
        <fullName evidence="3">DUF3564 domain-containing protein</fullName>
    </recommendedName>
</protein>
<dbReference type="RefSeq" id="WP_035929799.1">
    <property type="nucleotide sequence ID" value="NZ_CADFFX010000004.1"/>
</dbReference>
<gene>
    <name evidence="1" type="ORF">BG61_03930</name>
</gene>
<keyword evidence="2" id="KW-1185">Reference proteome</keyword>
<accession>A0A069PT09</accession>
<comment type="caution">
    <text evidence="1">The sequence shown here is derived from an EMBL/GenBank/DDBJ whole genome shotgun (WGS) entry which is preliminary data.</text>
</comment>
<proteinExistence type="predicted"/>
<dbReference type="Pfam" id="PF12087">
    <property type="entry name" value="DUF3564"/>
    <property type="match status" value="1"/>
</dbReference>
<evidence type="ECO:0000313" key="2">
    <source>
        <dbReference type="Proteomes" id="UP000027466"/>
    </source>
</evidence>
<reference evidence="1 2" key="1">
    <citation type="submission" date="2014-03" db="EMBL/GenBank/DDBJ databases">
        <title>Draft Genome Sequences of Four Burkholderia Strains.</title>
        <authorList>
            <person name="Liu X.Y."/>
            <person name="Li C.X."/>
            <person name="Xu J.H."/>
        </authorList>
    </citation>
    <scope>NUCLEOTIDE SEQUENCE [LARGE SCALE GENOMIC DNA]</scope>
    <source>
        <strain evidence="1 2">DSM 50014</strain>
    </source>
</reference>
<dbReference type="AlphaFoldDB" id="A0A069PT09"/>
<sequence>MRITVKLDTFERVDSAAFAILWLDKETRRWSREGHQSVDLPDWGGLQAAPDGTLICGQHAERPLCVLERLDFDTAGGPREGQAGRVLWYTGAAREPATGRWHVQCIDREQIKAEHGVFCGDEDS</sequence>
<name>A0A069PT09_9BURK</name>
<dbReference type="Proteomes" id="UP000027466">
    <property type="component" value="Unassembled WGS sequence"/>
</dbReference>
<organism evidence="1 2">
    <name type="scientific">Caballeronia glathei</name>
    <dbReference type="NCBI Taxonomy" id="60547"/>
    <lineage>
        <taxon>Bacteria</taxon>
        <taxon>Pseudomonadati</taxon>
        <taxon>Pseudomonadota</taxon>
        <taxon>Betaproteobacteria</taxon>
        <taxon>Burkholderiales</taxon>
        <taxon>Burkholderiaceae</taxon>
        <taxon>Caballeronia</taxon>
    </lineage>
</organism>
<dbReference type="EMBL" id="JFHC01000011">
    <property type="protein sequence ID" value="KDR42999.1"/>
    <property type="molecule type" value="Genomic_DNA"/>
</dbReference>
<dbReference type="InterPro" id="IPR021947">
    <property type="entry name" value="DUF3564"/>
</dbReference>